<sequence length="669" mass="78380">MDKADADFIQHLFKENNKLRATITSLHRELHNVKMALDEADAEIKALKLKETTARADVKTPGLAQTPSVLNVNVKVAEDKSTTRDTGEMKFIVERQEAEIFQMGEELYKLRADLLKETEKEIQASNLVEELTAEVKELREYKEKRIAQDEELAAQANDEEVLDEAQLLQKLQDAEQMCANYKLQMISLANEANAIQNAQQNQLQSVEGLIEGIRDEYEEFISVTRIENESFQARQKHEYDQLKEEFENHKNHSFEEKKRTMMEYQNILSSMQSQFDEYRTTTEILFNVEMVKLEEEITSQASRYEQEIMYVIQAKDKFYMDMMITKDAKIMGLIEGSDLQSIMQKHELDIENLRKEHAKDVERVKSEHESESKNVMLLLQRQNVSLESKTEKLQTHLKNIEGRMKELMNTIENKNKAIQERDEMRIQMEKENQVQFGLQKHKIAELTDKITKLGQEKERLRHKVIRLNLNAKGEGENSIENMLKRLTYVILNLQKDLTNLRKEFDDVSTKYNSSIGINQDLAKKVQELEKNNQFLEKEMERRAMEYRDMTSTFEEFLAGRAKQAKKERNLRLLELAQKEEELKKLHRQHTEKVPTVTNSQNRIIKASIPDRTETARSSQAYTTNMLDRGYMYLKRFKNLSKAFANGDFRALQNIEKQQETQPGPWSKVV</sequence>
<reference evidence="2" key="1">
    <citation type="submission" date="2020-05" db="EMBL/GenBank/DDBJ databases">
        <title>Phylogenomic resolution of chytrid fungi.</title>
        <authorList>
            <person name="Stajich J.E."/>
            <person name="Amses K."/>
            <person name="Simmons R."/>
            <person name="Seto K."/>
            <person name="Myers J."/>
            <person name="Bonds A."/>
            <person name="Quandt C.A."/>
            <person name="Barry K."/>
            <person name="Liu P."/>
            <person name="Grigoriev I."/>
            <person name="Longcore J.E."/>
            <person name="James T.Y."/>
        </authorList>
    </citation>
    <scope>NUCLEOTIDE SEQUENCE</scope>
    <source>
        <strain evidence="2">PLAUS21</strain>
    </source>
</reference>
<evidence type="ECO:0000313" key="3">
    <source>
        <dbReference type="Proteomes" id="UP001210925"/>
    </source>
</evidence>
<feature type="coiled-coil region" evidence="1">
    <location>
        <begin position="390"/>
        <end position="592"/>
    </location>
</feature>
<dbReference type="Proteomes" id="UP001210925">
    <property type="component" value="Unassembled WGS sequence"/>
</dbReference>
<accession>A0AAD5UGD9</accession>
<dbReference type="AlphaFoldDB" id="A0AAD5UGD9"/>
<keyword evidence="1" id="KW-0175">Coiled coil</keyword>
<feature type="coiled-coil region" evidence="1">
    <location>
        <begin position="336"/>
        <end position="363"/>
    </location>
</feature>
<dbReference type="EMBL" id="JADGKB010000039">
    <property type="protein sequence ID" value="KAJ3257365.1"/>
    <property type="molecule type" value="Genomic_DNA"/>
</dbReference>
<proteinExistence type="predicted"/>
<comment type="caution">
    <text evidence="2">The sequence shown here is derived from an EMBL/GenBank/DDBJ whole genome shotgun (WGS) entry which is preliminary data.</text>
</comment>
<keyword evidence="3" id="KW-1185">Reference proteome</keyword>
<evidence type="ECO:0000256" key="1">
    <source>
        <dbReference type="SAM" id="Coils"/>
    </source>
</evidence>
<organism evidence="2 3">
    <name type="scientific">Boothiomyces macroporosus</name>
    <dbReference type="NCBI Taxonomy" id="261099"/>
    <lineage>
        <taxon>Eukaryota</taxon>
        <taxon>Fungi</taxon>
        <taxon>Fungi incertae sedis</taxon>
        <taxon>Chytridiomycota</taxon>
        <taxon>Chytridiomycota incertae sedis</taxon>
        <taxon>Chytridiomycetes</taxon>
        <taxon>Rhizophydiales</taxon>
        <taxon>Terramycetaceae</taxon>
        <taxon>Boothiomyces</taxon>
    </lineage>
</organism>
<feature type="coiled-coil region" evidence="1">
    <location>
        <begin position="23"/>
        <end position="57"/>
    </location>
</feature>
<feature type="coiled-coil region" evidence="1">
    <location>
        <begin position="124"/>
        <end position="191"/>
    </location>
</feature>
<evidence type="ECO:0000313" key="2">
    <source>
        <dbReference type="EMBL" id="KAJ3257365.1"/>
    </source>
</evidence>
<protein>
    <submittedName>
        <fullName evidence="2">Uncharacterized protein</fullName>
    </submittedName>
</protein>
<name>A0AAD5UGD9_9FUNG</name>
<gene>
    <name evidence="2" type="ORF">HK103_004585</name>
</gene>